<dbReference type="InterPro" id="IPR020019">
    <property type="entry name" value="AcTrfase_PglD-like"/>
</dbReference>
<reference evidence="4" key="1">
    <citation type="journal article" date="2019" name="Int. J. Syst. Evol. Microbiol.">
        <title>The Global Catalogue of Microorganisms (GCM) 10K type strain sequencing project: providing services to taxonomists for standard genome sequencing and annotation.</title>
        <authorList>
            <consortium name="The Broad Institute Genomics Platform"/>
            <consortium name="The Broad Institute Genome Sequencing Center for Infectious Disease"/>
            <person name="Wu L."/>
            <person name="Ma J."/>
        </authorList>
    </citation>
    <scope>NUCLEOTIDE SEQUENCE [LARGE SCALE GENOMIC DNA]</scope>
    <source>
        <strain evidence="4">CCUG 54523</strain>
    </source>
</reference>
<dbReference type="Proteomes" id="UP001597055">
    <property type="component" value="Unassembled WGS sequence"/>
</dbReference>
<gene>
    <name evidence="3" type="ORF">ACFQ0P_01710</name>
</gene>
<evidence type="ECO:0000256" key="2">
    <source>
        <dbReference type="ARBA" id="ARBA00022737"/>
    </source>
</evidence>
<dbReference type="PANTHER" id="PTHR43300:SF7">
    <property type="entry name" value="UDP-N-ACETYLBACILLOSAMINE N-ACETYLTRANSFERASE"/>
    <property type="match status" value="1"/>
</dbReference>
<dbReference type="InterPro" id="IPR018357">
    <property type="entry name" value="Hexapep_transf_CS"/>
</dbReference>
<name>A0ABW3AEB1_9MICO</name>
<dbReference type="SUPFAM" id="SSF51161">
    <property type="entry name" value="Trimeric LpxA-like enzymes"/>
    <property type="match status" value="1"/>
</dbReference>
<dbReference type="NCBIfam" id="TIGR03570">
    <property type="entry name" value="NeuD_NnaD"/>
    <property type="match status" value="1"/>
</dbReference>
<organism evidence="3 4">
    <name type="scientific">Microbacterium insulae</name>
    <dbReference type="NCBI Taxonomy" id="483014"/>
    <lineage>
        <taxon>Bacteria</taxon>
        <taxon>Bacillati</taxon>
        <taxon>Actinomycetota</taxon>
        <taxon>Actinomycetes</taxon>
        <taxon>Micrococcales</taxon>
        <taxon>Microbacteriaceae</taxon>
        <taxon>Microbacterium</taxon>
    </lineage>
</organism>
<evidence type="ECO:0000256" key="1">
    <source>
        <dbReference type="ARBA" id="ARBA00022679"/>
    </source>
</evidence>
<sequence length="212" mass="21192">MAEYVILGGGGHARSVIAALVLRGETVRGYVAPEPSPALGPLTHLGDDDCLDALPPHVLLANGLGTTGSTHARRRLHEQVIARGMEVAQVLHPRAFIDPAADLGPGVQVLAGAIVNAGARLAEGALINTGAIVEHDTEIGRHAHVAPGAILAGGVRVGLGALVGLGSRVLPGIAIGADSVVAAGAVVVADVDPGSIVMGIPARPRGDRGDTQ</sequence>
<dbReference type="PROSITE" id="PS00101">
    <property type="entry name" value="HEXAPEP_TRANSFERASES"/>
    <property type="match status" value="1"/>
</dbReference>
<proteinExistence type="predicted"/>
<dbReference type="InterPro" id="IPR011004">
    <property type="entry name" value="Trimer_LpxA-like_sf"/>
</dbReference>
<evidence type="ECO:0000313" key="3">
    <source>
        <dbReference type="EMBL" id="MFD0789099.1"/>
    </source>
</evidence>
<comment type="caution">
    <text evidence="3">The sequence shown here is derived from an EMBL/GenBank/DDBJ whole genome shotgun (WGS) entry which is preliminary data.</text>
</comment>
<accession>A0ABW3AEB1</accession>
<dbReference type="InterPro" id="IPR050179">
    <property type="entry name" value="Trans_hexapeptide_repeat"/>
</dbReference>
<dbReference type="Gene3D" id="2.160.10.10">
    <property type="entry name" value="Hexapeptide repeat proteins"/>
    <property type="match status" value="1"/>
</dbReference>
<dbReference type="RefSeq" id="WP_204980003.1">
    <property type="nucleotide sequence ID" value="NZ_JBHTII010000001.1"/>
</dbReference>
<keyword evidence="1" id="KW-0808">Transferase</keyword>
<evidence type="ECO:0000313" key="4">
    <source>
        <dbReference type="Proteomes" id="UP001597055"/>
    </source>
</evidence>
<protein>
    <submittedName>
        <fullName evidence="3">NeuD/PglB/VioB family sugar acetyltransferase</fullName>
    </submittedName>
</protein>
<keyword evidence="4" id="KW-1185">Reference proteome</keyword>
<dbReference type="Gene3D" id="3.40.50.20">
    <property type="match status" value="1"/>
</dbReference>
<keyword evidence="2" id="KW-0677">Repeat</keyword>
<dbReference type="EMBL" id="JBHTII010000001">
    <property type="protein sequence ID" value="MFD0789099.1"/>
    <property type="molecule type" value="Genomic_DNA"/>
</dbReference>
<dbReference type="CDD" id="cd03360">
    <property type="entry name" value="LbH_AT_putative"/>
    <property type="match status" value="1"/>
</dbReference>
<dbReference type="PANTHER" id="PTHR43300">
    <property type="entry name" value="ACETYLTRANSFERASE"/>
    <property type="match status" value="1"/>
</dbReference>